<evidence type="ECO:0000313" key="2">
    <source>
        <dbReference type="EMBL" id="TCK98948.1"/>
    </source>
</evidence>
<name>A0A4R1MZZ6_9RHOB</name>
<dbReference type="RefSeq" id="WP_165929255.1">
    <property type="nucleotide sequence ID" value="NZ_SMGR01000006.1"/>
</dbReference>
<keyword evidence="3" id="KW-1185">Reference proteome</keyword>
<dbReference type="Pfam" id="PF09694">
    <property type="entry name" value="Gcw_chp"/>
    <property type="match status" value="1"/>
</dbReference>
<sequence>MTLRKTAAIAALCAPMIAAGGAHAQGITWNYGVDFTSNYILDGVSQSDGRAAVQPWVEAEIGKFYVGTWMSNVDFGAGDNNKWETDLYFGYRTELGSSFFYDVSYAHYFYDRTGSDYGEIKNELTYSASDRVDLTAYVAYDPENKNWNYRGEIGFAVNDAISLDAHYGHSDFYDHKYWRVGGTYAFNDMAMLNISYNGSETKDEGWAATVGFAF</sequence>
<organism evidence="2 3">
    <name type="scientific">Shimia isoporae</name>
    <dbReference type="NCBI Taxonomy" id="647720"/>
    <lineage>
        <taxon>Bacteria</taxon>
        <taxon>Pseudomonadati</taxon>
        <taxon>Pseudomonadota</taxon>
        <taxon>Alphaproteobacteria</taxon>
        <taxon>Rhodobacterales</taxon>
        <taxon>Roseobacteraceae</taxon>
    </lineage>
</organism>
<feature type="signal peptide" evidence="1">
    <location>
        <begin position="1"/>
        <end position="24"/>
    </location>
</feature>
<feature type="chain" id="PRO_5020299747" evidence="1">
    <location>
        <begin position="25"/>
        <end position="214"/>
    </location>
</feature>
<accession>A0A4R1MZZ6</accession>
<dbReference type="AlphaFoldDB" id="A0A4R1MZZ6"/>
<reference evidence="2 3" key="1">
    <citation type="submission" date="2019-03" db="EMBL/GenBank/DDBJ databases">
        <title>Genomic Encyclopedia of Archaeal and Bacterial Type Strains, Phase II (KMG-II): from individual species to whole genera.</title>
        <authorList>
            <person name="Goeker M."/>
        </authorList>
    </citation>
    <scope>NUCLEOTIDE SEQUENCE [LARGE SCALE GENOMIC DNA]</scope>
    <source>
        <strain evidence="2 3">DSM 26433</strain>
    </source>
</reference>
<dbReference type="InterPro" id="IPR010239">
    <property type="entry name" value="CHP02001"/>
</dbReference>
<proteinExistence type="predicted"/>
<comment type="caution">
    <text evidence="2">The sequence shown here is derived from an EMBL/GenBank/DDBJ whole genome shotgun (WGS) entry which is preliminary data.</text>
</comment>
<dbReference type="Proteomes" id="UP000295673">
    <property type="component" value="Unassembled WGS sequence"/>
</dbReference>
<evidence type="ECO:0000256" key="1">
    <source>
        <dbReference type="SAM" id="SignalP"/>
    </source>
</evidence>
<protein>
    <submittedName>
        <fullName evidence="2">Uncharacterized protein (TIGR02001 family)</fullName>
    </submittedName>
</protein>
<gene>
    <name evidence="2" type="ORF">BXY66_4011</name>
</gene>
<dbReference type="EMBL" id="SMGR01000006">
    <property type="protein sequence ID" value="TCK98948.1"/>
    <property type="molecule type" value="Genomic_DNA"/>
</dbReference>
<dbReference type="NCBIfam" id="TIGR02001">
    <property type="entry name" value="gcw_chp"/>
    <property type="match status" value="1"/>
</dbReference>
<keyword evidence="1" id="KW-0732">Signal</keyword>
<evidence type="ECO:0000313" key="3">
    <source>
        <dbReference type="Proteomes" id="UP000295673"/>
    </source>
</evidence>